<accession>A0ABQ1KIY0</accession>
<protein>
    <recommendedName>
        <fullName evidence="4">VCBS repeat-containing protein</fullName>
    </recommendedName>
</protein>
<sequence length="351" mass="37948">MSAAHHRQHQVHERESLQRFETDAQGNVRAAGSVTRDNTQADLRLEASALTARIERPASQPVSKPNAVETEQSDEDIDTTEPRIRLLAAIVSILSNREVELFDARQLTADTDAVTAEQPNNSPPPSSAPGQTGMRYEWSREESISESSRFSAVGKLTTTDGKSIDIKLQLQMEYSHTERESLVISAGVQMKDPLVINFNGSAAELSAEQLSFDIDADGELDRINALSSNSGLLMLDKNGDGKATDGRELFGALSGNGFADLATYDEDGNGFIDEGDSVYAQLKIWIQGAEGADQYASLKDKDVGAIYLGSVSTPFTLYTEGNELRGQIRSSGLYVGENGSVGTLQQIDLVV</sequence>
<organism evidence="2 3">
    <name type="scientific">Marinobacterium zhoushanense</name>
    <dbReference type="NCBI Taxonomy" id="1679163"/>
    <lineage>
        <taxon>Bacteria</taxon>
        <taxon>Pseudomonadati</taxon>
        <taxon>Pseudomonadota</taxon>
        <taxon>Gammaproteobacteria</taxon>
        <taxon>Oceanospirillales</taxon>
        <taxon>Oceanospirillaceae</taxon>
        <taxon>Marinobacterium</taxon>
    </lineage>
</organism>
<name>A0ABQ1KIY0_9GAMM</name>
<dbReference type="Proteomes" id="UP000629025">
    <property type="component" value="Unassembled WGS sequence"/>
</dbReference>
<evidence type="ECO:0000313" key="2">
    <source>
        <dbReference type="EMBL" id="GGC00548.1"/>
    </source>
</evidence>
<keyword evidence="3" id="KW-1185">Reference proteome</keyword>
<dbReference type="EMBL" id="BMIJ01000006">
    <property type="protein sequence ID" value="GGC00548.1"/>
    <property type="molecule type" value="Genomic_DNA"/>
</dbReference>
<proteinExistence type="predicted"/>
<gene>
    <name evidence="2" type="ORF">GCM10011352_28370</name>
</gene>
<evidence type="ECO:0000256" key="1">
    <source>
        <dbReference type="SAM" id="MobiDB-lite"/>
    </source>
</evidence>
<evidence type="ECO:0008006" key="4">
    <source>
        <dbReference type="Google" id="ProtNLM"/>
    </source>
</evidence>
<evidence type="ECO:0000313" key="3">
    <source>
        <dbReference type="Proteomes" id="UP000629025"/>
    </source>
</evidence>
<feature type="compositionally biased region" description="Basic and acidic residues" evidence="1">
    <location>
        <begin position="10"/>
        <end position="22"/>
    </location>
</feature>
<comment type="caution">
    <text evidence="2">The sequence shown here is derived from an EMBL/GenBank/DDBJ whole genome shotgun (WGS) entry which is preliminary data.</text>
</comment>
<feature type="region of interest" description="Disordered" evidence="1">
    <location>
        <begin position="113"/>
        <end position="136"/>
    </location>
</feature>
<feature type="region of interest" description="Disordered" evidence="1">
    <location>
        <begin position="1"/>
        <end position="80"/>
    </location>
</feature>
<dbReference type="PANTHER" id="PTHR39431">
    <property type="entry name" value="FRPA/C-RELATED PROTEIN"/>
    <property type="match status" value="1"/>
</dbReference>
<dbReference type="PANTHER" id="PTHR39431:SF1">
    <property type="entry name" value="FRPA_C-RELATED PROTEIN"/>
    <property type="match status" value="1"/>
</dbReference>
<reference evidence="3" key="1">
    <citation type="journal article" date="2019" name="Int. J. Syst. Evol. Microbiol.">
        <title>The Global Catalogue of Microorganisms (GCM) 10K type strain sequencing project: providing services to taxonomists for standard genome sequencing and annotation.</title>
        <authorList>
            <consortium name="The Broad Institute Genomics Platform"/>
            <consortium name="The Broad Institute Genome Sequencing Center for Infectious Disease"/>
            <person name="Wu L."/>
            <person name="Ma J."/>
        </authorList>
    </citation>
    <scope>NUCLEOTIDE SEQUENCE [LARGE SCALE GENOMIC DNA]</scope>
    <source>
        <strain evidence="3">CGMCC 1.15341</strain>
    </source>
</reference>